<gene>
    <name evidence="5" type="ORF">DFR24_3289</name>
</gene>
<reference evidence="5 6" key="1">
    <citation type="submission" date="2019-03" db="EMBL/GenBank/DDBJ databases">
        <title>Genomic Encyclopedia of Type Strains, Phase IV (KMG-IV): sequencing the most valuable type-strain genomes for metagenomic binning, comparative biology and taxonomic classification.</title>
        <authorList>
            <person name="Goeker M."/>
        </authorList>
    </citation>
    <scope>NUCLEOTIDE SEQUENCE [LARGE SCALE GENOMIC DNA]</scope>
    <source>
        <strain evidence="5 6">DSM 26377</strain>
    </source>
</reference>
<dbReference type="PROSITE" id="PS51118">
    <property type="entry name" value="HTH_HXLR"/>
    <property type="match status" value="1"/>
</dbReference>
<dbReference type="SUPFAM" id="SSF46785">
    <property type="entry name" value="Winged helix' DNA-binding domain"/>
    <property type="match status" value="1"/>
</dbReference>
<evidence type="ECO:0000313" key="5">
    <source>
        <dbReference type="EMBL" id="TDU28909.1"/>
    </source>
</evidence>
<dbReference type="PANTHER" id="PTHR33204:SF18">
    <property type="entry name" value="TRANSCRIPTIONAL REGULATORY PROTEIN"/>
    <property type="match status" value="1"/>
</dbReference>
<evidence type="ECO:0000256" key="2">
    <source>
        <dbReference type="ARBA" id="ARBA00023125"/>
    </source>
</evidence>
<dbReference type="InterPro" id="IPR036388">
    <property type="entry name" value="WH-like_DNA-bd_sf"/>
</dbReference>
<feature type="domain" description="HTH hxlR-type" evidence="4">
    <location>
        <begin position="11"/>
        <end position="108"/>
    </location>
</feature>
<accession>A0A4R7P642</accession>
<keyword evidence="1" id="KW-0805">Transcription regulation</keyword>
<dbReference type="AlphaFoldDB" id="A0A4R7P642"/>
<dbReference type="OrthoDB" id="9807069at2"/>
<comment type="caution">
    <text evidence="5">The sequence shown here is derived from an EMBL/GenBank/DDBJ whole genome shotgun (WGS) entry which is preliminary data.</text>
</comment>
<evidence type="ECO:0000313" key="6">
    <source>
        <dbReference type="Proteomes" id="UP000295341"/>
    </source>
</evidence>
<evidence type="ECO:0000259" key="4">
    <source>
        <dbReference type="PROSITE" id="PS51118"/>
    </source>
</evidence>
<dbReference type="Gene3D" id="1.10.10.10">
    <property type="entry name" value="Winged helix-like DNA-binding domain superfamily/Winged helix DNA-binding domain"/>
    <property type="match status" value="1"/>
</dbReference>
<dbReference type="InterPro" id="IPR002577">
    <property type="entry name" value="HTH_HxlR"/>
</dbReference>
<dbReference type="RefSeq" id="WP_133882426.1">
    <property type="nucleotide sequence ID" value="NZ_MWIN01000018.1"/>
</dbReference>
<dbReference type="PANTHER" id="PTHR33204">
    <property type="entry name" value="TRANSCRIPTIONAL REGULATOR, MARR FAMILY"/>
    <property type="match status" value="1"/>
</dbReference>
<dbReference type="InterPro" id="IPR036390">
    <property type="entry name" value="WH_DNA-bd_sf"/>
</dbReference>
<keyword evidence="6" id="KW-1185">Reference proteome</keyword>
<name>A0A4R7P642_9GAMM</name>
<dbReference type="EMBL" id="SOBT01000009">
    <property type="protein sequence ID" value="TDU28909.1"/>
    <property type="molecule type" value="Genomic_DNA"/>
</dbReference>
<dbReference type="GO" id="GO:0003677">
    <property type="term" value="F:DNA binding"/>
    <property type="evidence" value="ECO:0007669"/>
    <property type="project" value="UniProtKB-KW"/>
</dbReference>
<proteinExistence type="predicted"/>
<organism evidence="5 6">
    <name type="scientific">Panacagrimonas perspica</name>
    <dbReference type="NCBI Taxonomy" id="381431"/>
    <lineage>
        <taxon>Bacteria</taxon>
        <taxon>Pseudomonadati</taxon>
        <taxon>Pseudomonadota</taxon>
        <taxon>Gammaproteobacteria</taxon>
        <taxon>Nevskiales</taxon>
        <taxon>Nevskiaceae</taxon>
        <taxon>Panacagrimonas</taxon>
    </lineage>
</organism>
<evidence type="ECO:0000256" key="1">
    <source>
        <dbReference type="ARBA" id="ARBA00023015"/>
    </source>
</evidence>
<evidence type="ECO:0000256" key="3">
    <source>
        <dbReference type="ARBA" id="ARBA00023163"/>
    </source>
</evidence>
<keyword evidence="3" id="KW-0804">Transcription</keyword>
<sequence length="162" mass="18058">MSWSDVADTSCAIARALAVVGDRWTGLILRELFLGNVRFEAIQLQTGASSHLLSTRLKRLEKDGIVVRHPCEDHATRYEYRLTPSGSDLLPFLLSLKAWGEKWGGFRSGVEPAQEIVHRRCGHSPGTGAICEHCGERYGAADIAVRLGKRFKAERRTRIRDA</sequence>
<keyword evidence="2" id="KW-0238">DNA-binding</keyword>
<protein>
    <submittedName>
        <fullName evidence="5">HxlR family transcriptional regulator</fullName>
    </submittedName>
</protein>
<dbReference type="Proteomes" id="UP000295341">
    <property type="component" value="Unassembled WGS sequence"/>
</dbReference>
<dbReference type="Pfam" id="PF01638">
    <property type="entry name" value="HxlR"/>
    <property type="match status" value="1"/>
</dbReference>